<gene>
    <name evidence="2" type="ORF">KQ910_08235</name>
</gene>
<keyword evidence="3" id="KW-1185">Reference proteome</keyword>
<organism evidence="2 3">
    <name type="scientific">Reyranella humidisoli</name>
    <dbReference type="NCBI Taxonomy" id="2849149"/>
    <lineage>
        <taxon>Bacteria</taxon>
        <taxon>Pseudomonadati</taxon>
        <taxon>Pseudomonadota</taxon>
        <taxon>Alphaproteobacteria</taxon>
        <taxon>Hyphomicrobiales</taxon>
        <taxon>Reyranellaceae</taxon>
        <taxon>Reyranella</taxon>
    </lineage>
</organism>
<proteinExistence type="predicted"/>
<dbReference type="Pfam" id="PF07969">
    <property type="entry name" value="Amidohydro_3"/>
    <property type="match status" value="1"/>
</dbReference>
<reference evidence="2 3" key="1">
    <citation type="submission" date="2021-06" db="EMBL/GenBank/DDBJ databases">
        <authorList>
            <person name="Lee D.H."/>
        </authorList>
    </citation>
    <scope>NUCLEOTIDE SEQUENCE [LARGE SCALE GENOMIC DNA]</scope>
    <source>
        <strain evidence="2 3">MMS21-HV4-11</strain>
    </source>
</reference>
<evidence type="ECO:0000313" key="3">
    <source>
        <dbReference type="Proteomes" id="UP000727907"/>
    </source>
</evidence>
<dbReference type="PANTHER" id="PTHR22642">
    <property type="entry name" value="IMIDAZOLONEPROPIONASE"/>
    <property type="match status" value="1"/>
</dbReference>
<evidence type="ECO:0000313" key="2">
    <source>
        <dbReference type="EMBL" id="MBU8873748.1"/>
    </source>
</evidence>
<dbReference type="EMBL" id="JAHOPB010000001">
    <property type="protein sequence ID" value="MBU8873748.1"/>
    <property type="molecule type" value="Genomic_DNA"/>
</dbReference>
<dbReference type="RefSeq" id="WP_216958185.1">
    <property type="nucleotide sequence ID" value="NZ_JAHOPB010000001.1"/>
</dbReference>
<accession>A0ABS6IHH8</accession>
<dbReference type="PANTHER" id="PTHR22642:SF2">
    <property type="entry name" value="PROTEIN LONG AFTER FAR-RED 3"/>
    <property type="match status" value="1"/>
</dbReference>
<feature type="domain" description="Amidohydrolase 3" evidence="1">
    <location>
        <begin position="57"/>
        <end position="543"/>
    </location>
</feature>
<dbReference type="InterPro" id="IPR033932">
    <property type="entry name" value="YtcJ-like"/>
</dbReference>
<name>A0ABS6IHH8_9HYPH</name>
<comment type="caution">
    <text evidence="2">The sequence shown here is derived from an EMBL/GenBank/DDBJ whole genome shotgun (WGS) entry which is preliminary data.</text>
</comment>
<dbReference type="CDD" id="cd01300">
    <property type="entry name" value="YtcJ_like"/>
    <property type="match status" value="1"/>
</dbReference>
<sequence length="549" mass="59792">MTLSPITIFRARRILTMNPARPEATHVAVRDGRILGAGPLEELAGWGTYTLDERFADKVLMPGLVEGHSHAAEGTFWRYTYLGRFDRMDPEGKVWKGAESIEDVVARLQEAERKLASPTEVLAGWGLDPIYYGDRRVVRADFDRVSTTRAIGVMHASGHIFNVNTRALELAGLMRPGVNHPGIPLGADGLPTGELKGPEAMTIVGAHVGFDREALANDEEGLKRFAKLCVRQGVTTATDLANLLPDDAVSMMARVTGEASFPVRIVSFRRFQALTPEQVVDIAVKLKAKSTDRLRLGAIKLFVDGSIQGFSARLRWPGYYNGAPNGLWYTPPEAISGLYKLALQKGVLVHSHTNGDQATEMALDCLEGALLDQPARDHRFTLQHCQLADAAQFRRMARLGMCANLFPNHHFYWGDQHYETTVGPERAMRMNACATALASGVPLAIHSDAPVTPLGPIFTAWCAVNRLTASGRTLGTSEAISVADALRTITLGAAWTLRLDGEVGSIECGKRADFAVLEDDPLEIAPDKLKDVRIWGTVQGGRPFPANGV</sequence>
<dbReference type="InterPro" id="IPR013108">
    <property type="entry name" value="Amidohydro_3"/>
</dbReference>
<evidence type="ECO:0000259" key="1">
    <source>
        <dbReference type="Pfam" id="PF07969"/>
    </source>
</evidence>
<dbReference type="Proteomes" id="UP000727907">
    <property type="component" value="Unassembled WGS sequence"/>
</dbReference>
<protein>
    <submittedName>
        <fullName evidence="2">Amidohydrolase</fullName>
    </submittedName>
</protein>